<keyword evidence="24" id="KW-1185">Reference proteome</keyword>
<comment type="similarity">
    <text evidence="7">In the C-terminal section; belongs to the GTP cyclohydrolase II family.</text>
</comment>
<dbReference type="UniPathway" id="UPA00275">
    <property type="reaction ID" value="UER00399"/>
</dbReference>
<name>A0A850PK03_9PROT</name>
<keyword evidence="10 20" id="KW-0547">Nucleotide-binding</keyword>
<feature type="binding site" evidence="21">
    <location>
        <position position="153"/>
    </location>
    <ligand>
        <name>Mg(2+)</name>
        <dbReference type="ChEBI" id="CHEBI:18420"/>
        <label>2</label>
    </ligand>
</feature>
<feature type="domain" description="GTP cyclohydrolase II" evidence="22">
    <location>
        <begin position="228"/>
        <end position="392"/>
    </location>
</feature>
<evidence type="ECO:0000313" key="23">
    <source>
        <dbReference type="EMBL" id="NVN41631.1"/>
    </source>
</evidence>
<feature type="active site" description="Nucleophile" evidence="20">
    <location>
        <position position="350"/>
    </location>
</feature>
<evidence type="ECO:0000256" key="15">
    <source>
        <dbReference type="ARBA" id="ARBA00023211"/>
    </source>
</evidence>
<feature type="site" description="Essential for catalytic activity" evidence="21">
    <location>
        <position position="136"/>
    </location>
</feature>
<comment type="pathway">
    <text evidence="4 20">Cofactor biosynthesis; riboflavin biosynthesis; 5-amino-6-(D-ribitylamino)uracil from GTP: step 1/4.</text>
</comment>
<evidence type="ECO:0000256" key="4">
    <source>
        <dbReference type="ARBA" id="ARBA00004853"/>
    </source>
</evidence>
<evidence type="ECO:0000256" key="11">
    <source>
        <dbReference type="ARBA" id="ARBA00022801"/>
    </source>
</evidence>
<dbReference type="GO" id="GO:0003935">
    <property type="term" value="F:GTP cyclohydrolase II activity"/>
    <property type="evidence" value="ECO:0007669"/>
    <property type="project" value="UniProtKB-UniRule"/>
</dbReference>
<evidence type="ECO:0000256" key="1">
    <source>
        <dbReference type="ARBA" id="ARBA00000141"/>
    </source>
</evidence>
<dbReference type="Pfam" id="PF00926">
    <property type="entry name" value="DHBP_synthase"/>
    <property type="match status" value="1"/>
</dbReference>
<comment type="catalytic activity">
    <reaction evidence="19 20">
        <text>GTP + 4 H2O = 2,5-diamino-6-hydroxy-4-(5-phosphoribosylamino)-pyrimidine + formate + 2 phosphate + 3 H(+)</text>
        <dbReference type="Rhea" id="RHEA:23704"/>
        <dbReference type="ChEBI" id="CHEBI:15377"/>
        <dbReference type="ChEBI" id="CHEBI:15378"/>
        <dbReference type="ChEBI" id="CHEBI:15740"/>
        <dbReference type="ChEBI" id="CHEBI:37565"/>
        <dbReference type="ChEBI" id="CHEBI:43474"/>
        <dbReference type="ChEBI" id="CHEBI:58614"/>
        <dbReference type="EC" id="3.5.4.25"/>
    </reaction>
</comment>
<evidence type="ECO:0000259" key="22">
    <source>
        <dbReference type="Pfam" id="PF00925"/>
    </source>
</evidence>
<feature type="binding site" evidence="20">
    <location>
        <position position="371"/>
    </location>
    <ligand>
        <name>GTP</name>
        <dbReference type="ChEBI" id="CHEBI:37565"/>
    </ligand>
</feature>
<comment type="caution">
    <text evidence="23">The sequence shown here is derived from an EMBL/GenBank/DDBJ whole genome shotgun (WGS) entry which is preliminary data.</text>
</comment>
<dbReference type="GO" id="GO:0030145">
    <property type="term" value="F:manganese ion binding"/>
    <property type="evidence" value="ECO:0007669"/>
    <property type="project" value="UniProtKB-UniRule"/>
</dbReference>
<dbReference type="InterPro" id="IPR036144">
    <property type="entry name" value="RibA-like_sf"/>
</dbReference>
<keyword evidence="12 20" id="KW-0862">Zinc</keyword>
<evidence type="ECO:0000256" key="17">
    <source>
        <dbReference type="ARBA" id="ARBA00023268"/>
    </source>
</evidence>
<dbReference type="EMBL" id="JABXXR010000156">
    <property type="protein sequence ID" value="NVN41631.1"/>
    <property type="molecule type" value="Genomic_DNA"/>
</dbReference>
<keyword evidence="13 21" id="KW-0460">Magnesium</keyword>
<dbReference type="GO" id="GO:0000287">
    <property type="term" value="F:magnesium ion binding"/>
    <property type="evidence" value="ECO:0007669"/>
    <property type="project" value="UniProtKB-UniRule"/>
</dbReference>
<feature type="active site" description="Proton acceptor" evidence="20">
    <location>
        <position position="348"/>
    </location>
</feature>
<feature type="site" description="Essential for catalytic activity" evidence="21">
    <location>
        <position position="174"/>
    </location>
</feature>
<feature type="binding site" evidence="20">
    <location>
        <position position="286"/>
    </location>
    <ligand>
        <name>Zn(2+)</name>
        <dbReference type="ChEBI" id="CHEBI:29105"/>
        <note>catalytic</note>
    </ligand>
</feature>
<dbReference type="InterPro" id="IPR032677">
    <property type="entry name" value="GTP_cyclohydro_II"/>
</dbReference>
<evidence type="ECO:0000256" key="6">
    <source>
        <dbReference type="ARBA" id="ARBA00005520"/>
    </source>
</evidence>
<dbReference type="InterPro" id="IPR000422">
    <property type="entry name" value="DHBP_synthase_RibB"/>
</dbReference>
<dbReference type="Proteomes" id="UP000585665">
    <property type="component" value="Unassembled WGS sequence"/>
</dbReference>
<dbReference type="InterPro" id="IPR017945">
    <property type="entry name" value="DHBP_synth_RibB-like_a/b_dom"/>
</dbReference>
<dbReference type="HAMAP" id="MF_00179">
    <property type="entry name" value="RibA"/>
    <property type="match status" value="1"/>
</dbReference>
<evidence type="ECO:0000256" key="18">
    <source>
        <dbReference type="ARBA" id="ARBA00043932"/>
    </source>
</evidence>
<evidence type="ECO:0000256" key="16">
    <source>
        <dbReference type="ARBA" id="ARBA00023239"/>
    </source>
</evidence>
<dbReference type="HAMAP" id="MF_00180">
    <property type="entry name" value="RibB"/>
    <property type="match status" value="1"/>
</dbReference>
<evidence type="ECO:0000256" key="5">
    <source>
        <dbReference type="ARBA" id="ARBA00004904"/>
    </source>
</evidence>
<keyword evidence="15 21" id="KW-0464">Manganese</keyword>
<keyword evidence="16 21" id="KW-0456">Lyase</keyword>
<feature type="binding site" evidence="20">
    <location>
        <position position="291"/>
    </location>
    <ligand>
        <name>GTP</name>
        <dbReference type="ChEBI" id="CHEBI:37565"/>
    </ligand>
</feature>
<feature type="binding site" evidence="20">
    <location>
        <position position="376"/>
    </location>
    <ligand>
        <name>GTP</name>
        <dbReference type="ChEBI" id="CHEBI:37565"/>
    </ligand>
</feature>
<dbReference type="SUPFAM" id="SSF142695">
    <property type="entry name" value="RibA-like"/>
    <property type="match status" value="1"/>
</dbReference>
<evidence type="ECO:0000256" key="2">
    <source>
        <dbReference type="ARBA" id="ARBA00001936"/>
    </source>
</evidence>
<comment type="function">
    <text evidence="18 20">Catalyzes the conversion of GTP to 2,5-diamino-6-ribosylamino-4(3H)-pyrimidinone 5'-phosphate (DARP), formate and pyrophosphate.</text>
</comment>
<dbReference type="NCBIfam" id="NF001591">
    <property type="entry name" value="PRK00393.1"/>
    <property type="match status" value="1"/>
</dbReference>
<feature type="binding site" evidence="20">
    <location>
        <begin position="270"/>
        <end position="274"/>
    </location>
    <ligand>
        <name>GTP</name>
        <dbReference type="ChEBI" id="CHEBI:37565"/>
    </ligand>
</feature>
<dbReference type="EC" id="4.1.99.12" evidence="21"/>
<evidence type="ECO:0000256" key="3">
    <source>
        <dbReference type="ARBA" id="ARBA00002284"/>
    </source>
</evidence>
<keyword evidence="11 20" id="KW-0378">Hydrolase</keyword>
<reference evidence="23 24" key="1">
    <citation type="submission" date="2020-06" db="EMBL/GenBank/DDBJ databases">
        <title>Description of novel acetic acid bacteria.</title>
        <authorList>
            <person name="Sombolestani A."/>
        </authorList>
    </citation>
    <scope>NUCLEOTIDE SEQUENCE [LARGE SCALE GENOMIC DNA]</scope>
    <source>
        <strain evidence="23 24">LMG 27010</strain>
    </source>
</reference>
<comment type="catalytic activity">
    <reaction evidence="1 21">
        <text>D-ribulose 5-phosphate = (2S)-2-hydroxy-3-oxobutyl phosphate + formate + H(+)</text>
        <dbReference type="Rhea" id="RHEA:18457"/>
        <dbReference type="ChEBI" id="CHEBI:15378"/>
        <dbReference type="ChEBI" id="CHEBI:15740"/>
        <dbReference type="ChEBI" id="CHEBI:58121"/>
        <dbReference type="ChEBI" id="CHEBI:58830"/>
        <dbReference type="EC" id="4.1.99.12"/>
    </reaction>
</comment>
<dbReference type="RefSeq" id="WP_176614513.1">
    <property type="nucleotide sequence ID" value="NZ_JABXXR010000156.1"/>
</dbReference>
<dbReference type="GO" id="GO:0008270">
    <property type="term" value="F:zinc ion binding"/>
    <property type="evidence" value="ECO:0007669"/>
    <property type="project" value="UniProtKB-UniRule"/>
</dbReference>
<comment type="pathway">
    <text evidence="5 21">Cofactor biosynthesis; riboflavin biosynthesis; 2-hydroxy-3-oxobutyl phosphate from D-ribulose 5-phosphate: step 1/1.</text>
</comment>
<dbReference type="NCBIfam" id="TIGR00505">
    <property type="entry name" value="ribA"/>
    <property type="match status" value="1"/>
</dbReference>
<dbReference type="NCBIfam" id="TIGR00506">
    <property type="entry name" value="ribB"/>
    <property type="match status" value="1"/>
</dbReference>
<feature type="binding site" evidence="21">
    <location>
        <position position="38"/>
    </location>
    <ligand>
        <name>Mg(2+)</name>
        <dbReference type="ChEBI" id="CHEBI:18420"/>
        <label>2</label>
    </ligand>
</feature>
<dbReference type="CDD" id="cd00641">
    <property type="entry name" value="GTP_cyclohydro2"/>
    <property type="match status" value="1"/>
</dbReference>
<feature type="binding site" evidence="20">
    <location>
        <position position="275"/>
    </location>
    <ligand>
        <name>Zn(2+)</name>
        <dbReference type="ChEBI" id="CHEBI:29105"/>
        <note>catalytic</note>
    </ligand>
</feature>
<evidence type="ECO:0000256" key="21">
    <source>
        <dbReference type="HAMAP-Rule" id="MF_00180"/>
    </source>
</evidence>
<gene>
    <name evidence="21 23" type="primary">ribB</name>
    <name evidence="20" type="synonym">ribA</name>
    <name evidence="23" type="ORF">HUK82_13810</name>
</gene>
<accession>A0A850PK03</accession>
<evidence type="ECO:0000256" key="13">
    <source>
        <dbReference type="ARBA" id="ARBA00022842"/>
    </source>
</evidence>
<feature type="binding site" evidence="20">
    <location>
        <position position="336"/>
    </location>
    <ligand>
        <name>GTP</name>
        <dbReference type="ChEBI" id="CHEBI:37565"/>
    </ligand>
</feature>
<organism evidence="23 24">
    <name type="scientific">Ameyamaea chiangmaiensis</name>
    <dbReference type="NCBI Taxonomy" id="442969"/>
    <lineage>
        <taxon>Bacteria</taxon>
        <taxon>Pseudomonadati</taxon>
        <taxon>Pseudomonadota</taxon>
        <taxon>Alphaproteobacteria</taxon>
        <taxon>Acetobacterales</taxon>
        <taxon>Acetobacteraceae</taxon>
        <taxon>Ameyamaea</taxon>
    </lineage>
</organism>
<keyword evidence="17" id="KW-0511">Multifunctional enzyme</keyword>
<dbReference type="EC" id="3.5.4.25" evidence="20"/>
<dbReference type="GO" id="GO:0005829">
    <property type="term" value="C:cytosol"/>
    <property type="evidence" value="ECO:0007669"/>
    <property type="project" value="TreeGrafter"/>
</dbReference>
<keyword evidence="8 21" id="KW-0686">Riboflavin biosynthesis</keyword>
<feature type="binding site" evidence="21">
    <location>
        <position position="38"/>
    </location>
    <ligand>
        <name>Mg(2+)</name>
        <dbReference type="ChEBI" id="CHEBI:18420"/>
        <label>1</label>
    </ligand>
</feature>
<feature type="binding site" evidence="20">
    <location>
        <begin position="314"/>
        <end position="316"/>
    </location>
    <ligand>
        <name>GTP</name>
        <dbReference type="ChEBI" id="CHEBI:37565"/>
    </ligand>
</feature>
<evidence type="ECO:0000313" key="24">
    <source>
        <dbReference type="Proteomes" id="UP000585665"/>
    </source>
</evidence>
<comment type="similarity">
    <text evidence="20">Belongs to the GTP cyclohydrolase II family.</text>
</comment>
<evidence type="ECO:0000256" key="12">
    <source>
        <dbReference type="ARBA" id="ARBA00022833"/>
    </source>
</evidence>
<keyword evidence="9 21" id="KW-0479">Metal-binding</keyword>
<dbReference type="PANTHER" id="PTHR21327">
    <property type="entry name" value="GTP CYCLOHYDROLASE II-RELATED"/>
    <property type="match status" value="1"/>
</dbReference>
<keyword evidence="14 20" id="KW-0342">GTP-binding</keyword>
<comment type="cofactor">
    <cofactor evidence="2">
        <name>Mn(2+)</name>
        <dbReference type="ChEBI" id="CHEBI:29035"/>
    </cofactor>
</comment>
<evidence type="ECO:0000256" key="14">
    <source>
        <dbReference type="ARBA" id="ARBA00023134"/>
    </source>
</evidence>
<dbReference type="GO" id="GO:0005525">
    <property type="term" value="F:GTP binding"/>
    <property type="evidence" value="ECO:0007669"/>
    <property type="project" value="UniProtKB-KW"/>
</dbReference>
<protein>
    <recommendedName>
        <fullName evidence="20 21">Multifunctional fusion protein</fullName>
    </recommendedName>
    <domain>
        <recommendedName>
            <fullName evidence="20">GTP cyclohydrolase-2</fullName>
            <ecNumber evidence="20">3.5.4.25</ecNumber>
        </recommendedName>
        <alternativeName>
            <fullName evidence="20">GTP cyclohydrolase II</fullName>
        </alternativeName>
    </domain>
    <domain>
        <recommendedName>
            <fullName evidence="21">3,4-dihydroxy-2-butanone 4-phosphate synthase</fullName>
            <shortName evidence="21">DHBP synthase</shortName>
            <ecNumber evidence="21">4.1.99.12</ecNumber>
        </recommendedName>
    </domain>
</protein>
<evidence type="ECO:0000256" key="7">
    <source>
        <dbReference type="ARBA" id="ARBA00008976"/>
    </source>
</evidence>
<dbReference type="AlphaFoldDB" id="A0A850PK03"/>
<feature type="binding site" evidence="20">
    <location>
        <position position="288"/>
    </location>
    <ligand>
        <name>Zn(2+)</name>
        <dbReference type="ChEBI" id="CHEBI:29105"/>
        <note>catalytic</note>
    </ligand>
</feature>
<dbReference type="Pfam" id="PF00925">
    <property type="entry name" value="GTP_cyclohydro2"/>
    <property type="match status" value="1"/>
</dbReference>
<dbReference type="GO" id="GO:0009231">
    <property type="term" value="P:riboflavin biosynthetic process"/>
    <property type="evidence" value="ECO:0007669"/>
    <property type="project" value="UniProtKB-UniRule"/>
</dbReference>
<evidence type="ECO:0000256" key="19">
    <source>
        <dbReference type="ARBA" id="ARBA00049295"/>
    </source>
</evidence>
<evidence type="ECO:0000256" key="20">
    <source>
        <dbReference type="HAMAP-Rule" id="MF_00179"/>
    </source>
</evidence>
<proteinExistence type="inferred from homology"/>
<sequence>MRPLTTDTAPKAGTALAAAVAALKSGGMIIVVDDEDRENEGDLVMAADHVTAGAITFMVTQGRGLVCLPMDHAMANRLDLPPMVRDNTCRRGTAFTVSIEAMEGVTTGISAADRAHTIRTAVAAGTVPSDLARPGHIFPLRADPGGVLVRAGHTEASVELAVMAGCSPAAVICEIMNDDGTMARMDDLRVFARAHDLPIVSIAELVAFARATMVNGRAALQPRVVAVAEAALPSLHGGDGWRAHAFRDADGQEHLALVHGCVDDGVPLVRLHSECLTGDALGSLRCDCGAQLQQAMRLIAGQPAGIVLYLRGHEGRGIGLANKIRAYALQDDGADTVDANRHLGFADDAREWSVAVAILRTLGVRTLDLLTNNPAKRDALTAHGLEVRRRVPIQTPPNPFNRAYLATKSARMGHALPALAQGCLS</sequence>
<comment type="similarity">
    <text evidence="6">In the N-terminal section; belongs to the DHBP synthase family.</text>
</comment>
<dbReference type="PIRSF" id="PIRSF001259">
    <property type="entry name" value="RibA"/>
    <property type="match status" value="1"/>
</dbReference>
<comment type="cofactor">
    <cofactor evidence="21">
        <name>Mg(2+)</name>
        <dbReference type="ChEBI" id="CHEBI:18420"/>
    </cofactor>
    <cofactor evidence="21">
        <name>Mn(2+)</name>
        <dbReference type="ChEBI" id="CHEBI:29035"/>
    </cofactor>
    <text evidence="21">Binds 2 divalent metal cations per subunit. Magnesium or manganese.</text>
</comment>
<comment type="similarity">
    <text evidence="21">Belongs to the DHBP synthase family.</text>
</comment>
<dbReference type="FunFam" id="3.40.50.10990:FF:000001">
    <property type="entry name" value="Riboflavin biosynthesis protein RibBA"/>
    <property type="match status" value="1"/>
</dbReference>
<dbReference type="FunFam" id="3.90.870.10:FF:000001">
    <property type="entry name" value="Riboflavin biosynthesis protein RibBA"/>
    <property type="match status" value="1"/>
</dbReference>
<dbReference type="Gene3D" id="3.90.870.10">
    <property type="entry name" value="DHBP synthase"/>
    <property type="match status" value="1"/>
</dbReference>
<comment type="cofactor">
    <cofactor evidence="20">
        <name>Zn(2+)</name>
        <dbReference type="ChEBI" id="CHEBI:29105"/>
    </cofactor>
    <text evidence="20">Binds 1 zinc ion per subunit.</text>
</comment>
<feature type="binding site" evidence="21">
    <location>
        <position position="42"/>
    </location>
    <ligand>
        <name>D-ribulose 5-phosphate</name>
        <dbReference type="ChEBI" id="CHEBI:58121"/>
    </ligand>
</feature>
<comment type="subunit">
    <text evidence="21">Homodimer.</text>
</comment>
<feature type="binding site" evidence="21">
    <location>
        <begin position="37"/>
        <end position="38"/>
    </location>
    <ligand>
        <name>D-ribulose 5-phosphate</name>
        <dbReference type="ChEBI" id="CHEBI:58121"/>
    </ligand>
</feature>
<dbReference type="InterPro" id="IPR000926">
    <property type="entry name" value="RibA"/>
</dbReference>
<dbReference type="GO" id="GO:0008686">
    <property type="term" value="F:3,4-dihydroxy-2-butanone-4-phosphate synthase activity"/>
    <property type="evidence" value="ECO:0007669"/>
    <property type="project" value="UniProtKB-UniRule"/>
</dbReference>
<dbReference type="SUPFAM" id="SSF55821">
    <property type="entry name" value="YrdC/RibB"/>
    <property type="match status" value="1"/>
</dbReference>
<dbReference type="Gene3D" id="3.40.50.10990">
    <property type="entry name" value="GTP cyclohydrolase II"/>
    <property type="match status" value="1"/>
</dbReference>
<comment type="function">
    <text evidence="3 21">Catalyzes the conversion of D-ribulose 5-phosphate to formate and 3,4-dihydroxy-2-butanone 4-phosphate.</text>
</comment>
<evidence type="ECO:0000256" key="9">
    <source>
        <dbReference type="ARBA" id="ARBA00022723"/>
    </source>
</evidence>
<dbReference type="PANTHER" id="PTHR21327:SF18">
    <property type="entry name" value="3,4-DIHYDROXY-2-BUTANONE 4-PHOSPHATE SYNTHASE"/>
    <property type="match status" value="1"/>
</dbReference>
<evidence type="ECO:0000256" key="8">
    <source>
        <dbReference type="ARBA" id="ARBA00022619"/>
    </source>
</evidence>
<feature type="binding site" evidence="21">
    <location>
        <begin position="150"/>
        <end position="154"/>
    </location>
    <ligand>
        <name>D-ribulose 5-phosphate</name>
        <dbReference type="ChEBI" id="CHEBI:58121"/>
    </ligand>
</feature>
<evidence type="ECO:0000256" key="10">
    <source>
        <dbReference type="ARBA" id="ARBA00022741"/>
    </source>
</evidence>